<name>J9GJZ6_9ZZZZ</name>
<reference evidence="1" key="1">
    <citation type="journal article" date="2012" name="PLoS ONE">
        <title>Gene sets for utilization of primary and secondary nutrition supplies in the distal gut of endangered iberian lynx.</title>
        <authorList>
            <person name="Alcaide M."/>
            <person name="Messina E."/>
            <person name="Richter M."/>
            <person name="Bargiela R."/>
            <person name="Peplies J."/>
            <person name="Huws S.A."/>
            <person name="Newbold C.J."/>
            <person name="Golyshin P.N."/>
            <person name="Simon M.A."/>
            <person name="Lopez G."/>
            <person name="Yakimov M.M."/>
            <person name="Ferrer M."/>
        </authorList>
    </citation>
    <scope>NUCLEOTIDE SEQUENCE</scope>
</reference>
<gene>
    <name evidence="1" type="ORF">EVA_04286</name>
</gene>
<dbReference type="AlphaFoldDB" id="J9GJZ6"/>
<dbReference type="EMBL" id="AMCI01000841">
    <property type="protein sequence ID" value="EJX07604.1"/>
    <property type="molecule type" value="Genomic_DNA"/>
</dbReference>
<organism evidence="1">
    <name type="scientific">gut metagenome</name>
    <dbReference type="NCBI Taxonomy" id="749906"/>
    <lineage>
        <taxon>unclassified sequences</taxon>
        <taxon>metagenomes</taxon>
        <taxon>organismal metagenomes</taxon>
    </lineage>
</organism>
<sequence>MGYFNGFLFFSFRFSFCSFRVDISIYELLQRYAKTRILPNKLAVNQPRFLSVNWSSQRFDFQCKSRGIRWKVTIDIALLSLHFFLPTYDWCYQGVGIPQEHGNEREKVVF</sequence>
<accession>J9GJZ6</accession>
<evidence type="ECO:0000313" key="1">
    <source>
        <dbReference type="EMBL" id="EJX07604.1"/>
    </source>
</evidence>
<comment type="caution">
    <text evidence="1">The sequence shown here is derived from an EMBL/GenBank/DDBJ whole genome shotgun (WGS) entry which is preliminary data.</text>
</comment>
<proteinExistence type="predicted"/>
<protein>
    <submittedName>
        <fullName evidence="1">Uncharacterized protein</fullName>
    </submittedName>
</protein>